<evidence type="ECO:0000256" key="2">
    <source>
        <dbReference type="ARBA" id="ARBA00023242"/>
    </source>
</evidence>
<dbReference type="PANTHER" id="PTHR47783:SF1">
    <property type="entry name" value="ZN(II)2CYS6 TRANSCRIPTION FACTOR (EUROFUNG)"/>
    <property type="match status" value="1"/>
</dbReference>
<feature type="compositionally biased region" description="Polar residues" evidence="3">
    <location>
        <begin position="859"/>
        <end position="873"/>
    </location>
</feature>
<feature type="compositionally biased region" description="Polar residues" evidence="3">
    <location>
        <begin position="966"/>
        <end position="976"/>
    </location>
</feature>
<feature type="compositionally biased region" description="Basic and acidic residues" evidence="3">
    <location>
        <begin position="92"/>
        <end position="103"/>
    </location>
</feature>
<gene>
    <name evidence="5" type="ORF">GQ43DRAFT_297123</name>
</gene>
<dbReference type="CDD" id="cd00067">
    <property type="entry name" value="GAL4"/>
    <property type="match status" value="1"/>
</dbReference>
<feature type="region of interest" description="Disordered" evidence="3">
    <location>
        <begin position="386"/>
        <end position="427"/>
    </location>
</feature>
<feature type="compositionally biased region" description="Low complexity" evidence="3">
    <location>
        <begin position="1"/>
        <end position="13"/>
    </location>
</feature>
<feature type="compositionally biased region" description="Basic and acidic residues" evidence="3">
    <location>
        <begin position="673"/>
        <end position="685"/>
    </location>
</feature>
<name>A0A9P4JPJ3_9PLEO</name>
<dbReference type="PANTHER" id="PTHR47783">
    <property type="entry name" value="ZN(II)2CYS6 TRANSCRIPTION FACTOR (EUROFUNG)-RELATED"/>
    <property type="match status" value="1"/>
</dbReference>
<proteinExistence type="predicted"/>
<dbReference type="EMBL" id="ML993922">
    <property type="protein sequence ID" value="KAF2202840.1"/>
    <property type="molecule type" value="Genomic_DNA"/>
</dbReference>
<dbReference type="Gene3D" id="4.10.240.10">
    <property type="entry name" value="Zn(2)-C6 fungal-type DNA-binding domain"/>
    <property type="match status" value="1"/>
</dbReference>
<feature type="region of interest" description="Disordered" evidence="3">
    <location>
        <begin position="942"/>
        <end position="984"/>
    </location>
</feature>
<organism evidence="5 6">
    <name type="scientific">Delitschia confertaspora ATCC 74209</name>
    <dbReference type="NCBI Taxonomy" id="1513339"/>
    <lineage>
        <taxon>Eukaryota</taxon>
        <taxon>Fungi</taxon>
        <taxon>Dikarya</taxon>
        <taxon>Ascomycota</taxon>
        <taxon>Pezizomycotina</taxon>
        <taxon>Dothideomycetes</taxon>
        <taxon>Pleosporomycetidae</taxon>
        <taxon>Pleosporales</taxon>
        <taxon>Delitschiaceae</taxon>
        <taxon>Delitschia</taxon>
    </lineage>
</organism>
<dbReference type="CDD" id="cd12148">
    <property type="entry name" value="fungal_TF_MHR"/>
    <property type="match status" value="1"/>
</dbReference>
<feature type="region of interest" description="Disordered" evidence="3">
    <location>
        <begin position="1"/>
        <end position="27"/>
    </location>
</feature>
<accession>A0A9P4JPJ3</accession>
<feature type="region of interest" description="Disordered" evidence="3">
    <location>
        <begin position="673"/>
        <end position="693"/>
    </location>
</feature>
<evidence type="ECO:0000313" key="6">
    <source>
        <dbReference type="Proteomes" id="UP000799536"/>
    </source>
</evidence>
<dbReference type="GO" id="GO:0006351">
    <property type="term" value="P:DNA-templated transcription"/>
    <property type="evidence" value="ECO:0007669"/>
    <property type="project" value="InterPro"/>
</dbReference>
<feature type="region of interest" description="Disordered" evidence="3">
    <location>
        <begin position="76"/>
        <end position="134"/>
    </location>
</feature>
<dbReference type="AlphaFoldDB" id="A0A9P4JPJ3"/>
<dbReference type="GO" id="GO:0003677">
    <property type="term" value="F:DNA binding"/>
    <property type="evidence" value="ECO:0007669"/>
    <property type="project" value="InterPro"/>
</dbReference>
<evidence type="ECO:0000259" key="4">
    <source>
        <dbReference type="PROSITE" id="PS50048"/>
    </source>
</evidence>
<feature type="compositionally biased region" description="Polar residues" evidence="3">
    <location>
        <begin position="942"/>
        <end position="956"/>
    </location>
</feature>
<dbReference type="PROSITE" id="PS00463">
    <property type="entry name" value="ZN2_CY6_FUNGAL_1"/>
    <property type="match status" value="1"/>
</dbReference>
<dbReference type="InterPro" id="IPR007219">
    <property type="entry name" value="XnlR_reg_dom"/>
</dbReference>
<protein>
    <recommendedName>
        <fullName evidence="4">Zn(2)-C6 fungal-type domain-containing protein</fullName>
    </recommendedName>
</protein>
<dbReference type="SMART" id="SM00066">
    <property type="entry name" value="GAL4"/>
    <property type="match status" value="1"/>
</dbReference>
<keyword evidence="6" id="KW-1185">Reference proteome</keyword>
<evidence type="ECO:0000313" key="5">
    <source>
        <dbReference type="EMBL" id="KAF2202840.1"/>
    </source>
</evidence>
<dbReference type="InterPro" id="IPR036864">
    <property type="entry name" value="Zn2-C6_fun-type_DNA-bd_sf"/>
</dbReference>
<feature type="compositionally biased region" description="Polar residues" evidence="3">
    <location>
        <begin position="195"/>
        <end position="207"/>
    </location>
</feature>
<dbReference type="Pfam" id="PF00172">
    <property type="entry name" value="Zn_clus"/>
    <property type="match status" value="1"/>
</dbReference>
<feature type="domain" description="Zn(2)-C6 fungal-type" evidence="4">
    <location>
        <begin position="40"/>
        <end position="68"/>
    </location>
</feature>
<feature type="compositionally biased region" description="Polar residues" evidence="3">
    <location>
        <begin position="881"/>
        <end position="899"/>
    </location>
</feature>
<dbReference type="OrthoDB" id="2354469at2759"/>
<dbReference type="InterPro" id="IPR001138">
    <property type="entry name" value="Zn2Cys6_DnaBD"/>
</dbReference>
<sequence length="1044" mass="114235">MNHSASSTAAANAVPPQPKPIRFVTNHDGPYAKRRRINSACLTCRRKKTRCSGERPVCGTCTQNKHVCGGYGGDNEPHTQLPPSPVMGNSKDGVKKPLRRGSDSKSAAIHKPKTEPTLQPVGPAPPHTMSANSNHLHQSDLMANTRIMEGEEGGHQALSLATRNRMPYFRYFGPTAIMPGFKQMVVKVKGKQHGTGHTSSDAVESSPGQPPSIGQIPSPVNEAHTPAEIPIYDTSAMSPSPLITHLCKVFFSHLGCNFPFLQKEGFMRDLEEKQVDAILVDAVCALAARFSTHPMLTGSQDGHKKAESEKSSIQPWEYGQAFAQRAKSAIPDSFPCPSVAVVQAALLLAYDEFGASRDSGLWMYLGICIRMAQDLGMHTLEGLKYEGRDGPNPKSVRMTPNKNGEPVQPSPTSVPGRRPSTGHAAEEQRAFERERLDTFWSIFFLDRAISSGTGRPVTLRDKDIAISFPSLDEVDPVSGWPLPFPALIRIVHLYGRVTDLLNSIEEKECITEDLQKQLDMMEYHLTAIYQGLSPKLHFNALNFQHYAKIHQGTNFALLHCWFHTLIVLLHQPTLLQKFEGNIEPLSTHSRELSMSSAKTVADILAFTELIDSKTGLGNPFTSQPIYIAACAFLKESTLHVASSNPHTRPSTPGLAYQRDSTHIEKPSTYHDKLEKHLRSNNERPTHLSPAEQNQAAKHTLLASAANQNYQRCYRALRTLEPYWAGVKYILTVLDQKAKGVVDPLLYTQEEIESSLEQPRPEPAFTSPGWRRKLSWGTYLTAQPISEVVGPASTLRNKAGVRTPTIPGSPMVNPSQAIGWSLTGTMNSPSTSLAVLYPNSDTRDTNSPPPTEKSPPSIMSLLSNPPTNGPTANHSARMKYGNTHSLRSPSSIYSQTPSQPYNVTSSAMTTMPPPTNFNPTHDPALVSDADLLLNIHSPFAGNSPNAARLSNPSSTFGTRRLEGSIHPSPQTGPNQDFSPGEAPFSTYPTPCDGPTSQVPFGDMMIESQDIDMSALGDDMVPWLESYLPHDMFGYFDSSGGFGDPV</sequence>
<reference evidence="5" key="1">
    <citation type="journal article" date="2020" name="Stud. Mycol.">
        <title>101 Dothideomycetes genomes: a test case for predicting lifestyles and emergence of pathogens.</title>
        <authorList>
            <person name="Haridas S."/>
            <person name="Albert R."/>
            <person name="Binder M."/>
            <person name="Bloem J."/>
            <person name="Labutti K."/>
            <person name="Salamov A."/>
            <person name="Andreopoulos B."/>
            <person name="Baker S."/>
            <person name="Barry K."/>
            <person name="Bills G."/>
            <person name="Bluhm B."/>
            <person name="Cannon C."/>
            <person name="Castanera R."/>
            <person name="Culley D."/>
            <person name="Daum C."/>
            <person name="Ezra D."/>
            <person name="Gonzalez J."/>
            <person name="Henrissat B."/>
            <person name="Kuo A."/>
            <person name="Liang C."/>
            <person name="Lipzen A."/>
            <person name="Lutzoni F."/>
            <person name="Magnuson J."/>
            <person name="Mondo S."/>
            <person name="Nolan M."/>
            <person name="Ohm R."/>
            <person name="Pangilinan J."/>
            <person name="Park H.-J."/>
            <person name="Ramirez L."/>
            <person name="Alfaro M."/>
            <person name="Sun H."/>
            <person name="Tritt A."/>
            <person name="Yoshinaga Y."/>
            <person name="Zwiers L.-H."/>
            <person name="Turgeon B."/>
            <person name="Goodwin S."/>
            <person name="Spatafora J."/>
            <person name="Crous P."/>
            <person name="Grigoriev I."/>
        </authorList>
    </citation>
    <scope>NUCLEOTIDE SEQUENCE</scope>
    <source>
        <strain evidence="5">ATCC 74209</strain>
    </source>
</reference>
<keyword evidence="1" id="KW-0479">Metal-binding</keyword>
<evidence type="ECO:0000256" key="1">
    <source>
        <dbReference type="ARBA" id="ARBA00022723"/>
    </source>
</evidence>
<feature type="region of interest" description="Disordered" evidence="3">
    <location>
        <begin position="189"/>
        <end position="223"/>
    </location>
</feature>
<dbReference type="PROSITE" id="PS50048">
    <property type="entry name" value="ZN2_CY6_FUNGAL_2"/>
    <property type="match status" value="1"/>
</dbReference>
<evidence type="ECO:0000256" key="3">
    <source>
        <dbReference type="SAM" id="MobiDB-lite"/>
    </source>
</evidence>
<keyword evidence="2" id="KW-0539">Nucleus</keyword>
<comment type="caution">
    <text evidence="5">The sequence shown here is derived from an EMBL/GenBank/DDBJ whole genome shotgun (WGS) entry which is preliminary data.</text>
</comment>
<dbReference type="SUPFAM" id="SSF57701">
    <property type="entry name" value="Zn2/Cys6 DNA-binding domain"/>
    <property type="match status" value="1"/>
</dbReference>
<dbReference type="Proteomes" id="UP000799536">
    <property type="component" value="Unassembled WGS sequence"/>
</dbReference>
<dbReference type="GO" id="GO:0000981">
    <property type="term" value="F:DNA-binding transcription factor activity, RNA polymerase II-specific"/>
    <property type="evidence" value="ECO:0007669"/>
    <property type="project" value="InterPro"/>
</dbReference>
<dbReference type="GO" id="GO:0008270">
    <property type="term" value="F:zinc ion binding"/>
    <property type="evidence" value="ECO:0007669"/>
    <property type="project" value="InterPro"/>
</dbReference>
<dbReference type="Pfam" id="PF04082">
    <property type="entry name" value="Fungal_trans"/>
    <property type="match status" value="1"/>
</dbReference>
<dbReference type="SMART" id="SM00906">
    <property type="entry name" value="Fungal_trans"/>
    <property type="match status" value="1"/>
</dbReference>
<feature type="region of interest" description="Disordered" evidence="3">
    <location>
        <begin position="830"/>
        <end position="899"/>
    </location>
</feature>